<dbReference type="GO" id="GO:0032259">
    <property type="term" value="P:methylation"/>
    <property type="evidence" value="ECO:0007669"/>
    <property type="project" value="UniProtKB-KW"/>
</dbReference>
<dbReference type="CDD" id="cd02440">
    <property type="entry name" value="AdoMet_MTases"/>
    <property type="match status" value="1"/>
</dbReference>
<dbReference type="GO" id="GO:0008168">
    <property type="term" value="F:methyltransferase activity"/>
    <property type="evidence" value="ECO:0007669"/>
    <property type="project" value="UniProtKB-KW"/>
</dbReference>
<keyword evidence="2" id="KW-0489">Methyltransferase</keyword>
<sequence>MMPPFERARQLTAARSRCKPRCLRCDCRDTGAIECFGHRSSAIVAPVATGRAEMRTVQRPHCIACGSSGTELYKDLPDRLFSAPGTWTIKRCDNTQCETLWLDPAPAPEDLGEIYGDYFTHGKSDRKLSKAKRAYLETRYGAKPTSATDRLLAALFATRRRRKMEIDDQVFHLKRDSRPQRVLDVGCGSGDALWTLSELGWETVGVEFDAKAAEAARAKGLTVHVGDITEQNFADASFDAVTLSHVIEHLPDPHTTLRECHRILKPGGSLTMLTPNAGGLGHRIHKVDWMALDPPRHLNIYTVDSMKRLVADCGFANAEVTSSASGSDRIAMTSSAIRKAGHADLGAKPGFLVKRVARLQHALQAGLVKVNGKLGDQLVVKAWKT</sequence>
<gene>
    <name evidence="2" type="ORF">D5400_08915</name>
</gene>
<accession>A0A3Q8XQ99</accession>
<keyword evidence="3" id="KW-1185">Reference proteome</keyword>
<dbReference type="SUPFAM" id="SSF53335">
    <property type="entry name" value="S-adenosyl-L-methionine-dependent methyltransferases"/>
    <property type="match status" value="1"/>
</dbReference>
<evidence type="ECO:0000313" key="3">
    <source>
        <dbReference type="Proteomes" id="UP000268192"/>
    </source>
</evidence>
<dbReference type="InterPro" id="IPR029063">
    <property type="entry name" value="SAM-dependent_MTases_sf"/>
</dbReference>
<dbReference type="PANTHER" id="PTHR43861:SF3">
    <property type="entry name" value="PUTATIVE (AFU_ORTHOLOGUE AFUA_2G14390)-RELATED"/>
    <property type="match status" value="1"/>
</dbReference>
<reference evidence="2 3" key="1">
    <citation type="submission" date="2018-09" db="EMBL/GenBank/DDBJ databases">
        <title>Marinorhizobium profundi gen. nov., sp. nov., isolated from a deep-sea sediment sample from the New Britain Trench and proposal of Marinorhizobiaceae fam. nov. in the order Rhizobiales of the class Alphaproteobacteria.</title>
        <authorList>
            <person name="Cao J."/>
        </authorList>
    </citation>
    <scope>NUCLEOTIDE SEQUENCE [LARGE SCALE GENOMIC DNA]</scope>
    <source>
        <strain evidence="2 3">WS11</strain>
    </source>
</reference>
<dbReference type="PANTHER" id="PTHR43861">
    <property type="entry name" value="TRANS-ACONITATE 2-METHYLTRANSFERASE-RELATED"/>
    <property type="match status" value="1"/>
</dbReference>
<dbReference type="AlphaFoldDB" id="A0A3Q8XQ99"/>
<proteinExistence type="predicted"/>
<dbReference type="OrthoDB" id="9777830at2"/>
<dbReference type="Proteomes" id="UP000268192">
    <property type="component" value="Chromosome"/>
</dbReference>
<evidence type="ECO:0000313" key="2">
    <source>
        <dbReference type="EMBL" id="AZN71374.1"/>
    </source>
</evidence>
<dbReference type="Pfam" id="PF13489">
    <property type="entry name" value="Methyltransf_23"/>
    <property type="match status" value="1"/>
</dbReference>
<dbReference type="KEGG" id="abaw:D5400_08915"/>
<evidence type="ECO:0000256" key="1">
    <source>
        <dbReference type="ARBA" id="ARBA00022679"/>
    </source>
</evidence>
<name>A0A3Q8XQ99_9HYPH</name>
<organism evidence="2 3">
    <name type="scientific">Georhizobium profundi</name>
    <dbReference type="NCBI Taxonomy" id="2341112"/>
    <lineage>
        <taxon>Bacteria</taxon>
        <taxon>Pseudomonadati</taxon>
        <taxon>Pseudomonadota</taxon>
        <taxon>Alphaproteobacteria</taxon>
        <taxon>Hyphomicrobiales</taxon>
        <taxon>Rhizobiaceae</taxon>
        <taxon>Georhizobium</taxon>
    </lineage>
</organism>
<keyword evidence="1 2" id="KW-0808">Transferase</keyword>
<dbReference type="EMBL" id="CP032509">
    <property type="protein sequence ID" value="AZN71374.1"/>
    <property type="molecule type" value="Genomic_DNA"/>
</dbReference>
<protein>
    <submittedName>
        <fullName evidence="2">Class I SAM-dependent methyltransferase</fullName>
    </submittedName>
</protein>
<dbReference type="Gene3D" id="3.40.50.150">
    <property type="entry name" value="Vaccinia Virus protein VP39"/>
    <property type="match status" value="1"/>
</dbReference>